<dbReference type="Pfam" id="PF17917">
    <property type="entry name" value="RT_RNaseH"/>
    <property type="match status" value="1"/>
</dbReference>
<keyword evidence="7" id="KW-0695">RNA-directed DNA polymerase</keyword>
<dbReference type="Gene3D" id="3.10.10.10">
    <property type="entry name" value="HIV Type 1 Reverse Transcriptase, subunit A, domain 1"/>
    <property type="match status" value="1"/>
</dbReference>
<protein>
    <recommendedName>
        <fullName evidence="1">RNA-directed DNA polymerase</fullName>
        <ecNumber evidence="1">2.7.7.49</ecNumber>
    </recommendedName>
</protein>
<dbReference type="Pfam" id="PF17921">
    <property type="entry name" value="Integrase_H2C2"/>
    <property type="match status" value="1"/>
</dbReference>
<evidence type="ECO:0000259" key="8">
    <source>
        <dbReference type="PROSITE" id="PS50878"/>
    </source>
</evidence>
<dbReference type="CDD" id="cd09274">
    <property type="entry name" value="RNase_HI_RT_Ty3"/>
    <property type="match status" value="1"/>
</dbReference>
<keyword evidence="5" id="KW-0255">Endonuclease</keyword>
<evidence type="ECO:0000256" key="7">
    <source>
        <dbReference type="ARBA" id="ARBA00022918"/>
    </source>
</evidence>
<gene>
    <name evidence="9" type="primary">POL3</name>
</gene>
<dbReference type="GO" id="GO:0003964">
    <property type="term" value="F:RNA-directed DNA polymerase activity"/>
    <property type="evidence" value="ECO:0007669"/>
    <property type="project" value="UniProtKB-KW"/>
</dbReference>
<dbReference type="InterPro" id="IPR000477">
    <property type="entry name" value="RT_dom"/>
</dbReference>
<keyword evidence="2" id="KW-0808">Transferase</keyword>
<feature type="non-terminal residue" evidence="9">
    <location>
        <position position="594"/>
    </location>
</feature>
<feature type="domain" description="Reverse transcriptase" evidence="8">
    <location>
        <begin position="64"/>
        <end position="244"/>
    </location>
</feature>
<keyword evidence="4" id="KW-0540">Nuclease</keyword>
<dbReference type="InterPro" id="IPR043502">
    <property type="entry name" value="DNA/RNA_pol_sf"/>
</dbReference>
<dbReference type="EMBL" id="GAMC01020690">
    <property type="protein sequence ID" value="JAB85865.1"/>
    <property type="molecule type" value="mRNA"/>
</dbReference>
<evidence type="ECO:0000256" key="3">
    <source>
        <dbReference type="ARBA" id="ARBA00022695"/>
    </source>
</evidence>
<keyword evidence="3" id="KW-0548">Nucleotidyltransferase</keyword>
<feature type="non-terminal residue" evidence="9">
    <location>
        <position position="1"/>
    </location>
</feature>
<dbReference type="GO" id="GO:0004519">
    <property type="term" value="F:endonuclease activity"/>
    <property type="evidence" value="ECO:0007669"/>
    <property type="project" value="UniProtKB-KW"/>
</dbReference>
<sequence>DRESRALEHLIAGAFQAMREGLGRTQLIEHKIRVKAGAEPVKHRYYPVSPVIQSRMDEEIKDMLDKGVIEKSHSPWASPVVMIRKKDGTYRFCVDYRVLNKCTEKDSYPLPYVSATLDKLRDAKFLSSLDIKSAYWQIPVEEQSRPFTAFTVPGRGLFQFKRMPYGLHNAPATWQRFIDSVIGPELEPHVFVYLDDIIILTNNFEKHLEILKDVLDRLARAGLRLNRDKCNFCRSELKYLGYVVDKNGLHVDPEKVEAMLRIEVPKNVKQVRSFIGTVSWYRRFIKDFAELVRPLTDLTKKNRKFNWTEDCERSFKEAKERLVTAPVLSCPDFDRPFTIQTDASDFGVGAVLTQMFDDGERVIAYLSRSLNKGERNYSTTEKECLAVLWAVEKLRPYVEGAKFTVVTDHYSLIWLNKLKDPCGRLARWALKLQQYDFDIVHRKGKEHVVPDMLSRSVPVIAEVTTTDPWLARMIRLVEKKPLSYPAWRVEGGYLYKFVMSRFASVYGDSPEWKKVIGRDGRNEILKQCHDSPLAGHMGVKKTFARVSQKFYWPRMKLDKGKYVRACKTCQPVKSENSLQAGGMTERAKAVEPWE</sequence>
<dbReference type="PANTHER" id="PTHR37984">
    <property type="entry name" value="PROTEIN CBG26694"/>
    <property type="match status" value="1"/>
</dbReference>
<dbReference type="GO" id="GO:0016787">
    <property type="term" value="F:hydrolase activity"/>
    <property type="evidence" value="ECO:0007669"/>
    <property type="project" value="UniProtKB-KW"/>
</dbReference>
<evidence type="ECO:0000256" key="1">
    <source>
        <dbReference type="ARBA" id="ARBA00012493"/>
    </source>
</evidence>
<dbReference type="PROSITE" id="PS50878">
    <property type="entry name" value="RT_POL"/>
    <property type="match status" value="1"/>
</dbReference>
<reference evidence="9" key="1">
    <citation type="submission" date="2013-07" db="EMBL/GenBank/DDBJ databases">
        <authorList>
            <person name="Geib S."/>
        </authorList>
    </citation>
    <scope>NUCLEOTIDE SEQUENCE</scope>
</reference>
<dbReference type="InterPro" id="IPR043128">
    <property type="entry name" value="Rev_trsase/Diguanyl_cyclase"/>
</dbReference>
<dbReference type="InterPro" id="IPR050951">
    <property type="entry name" value="Retrovirus_Pol_polyprotein"/>
</dbReference>
<dbReference type="InterPro" id="IPR041373">
    <property type="entry name" value="RT_RNaseH"/>
</dbReference>
<dbReference type="Gene3D" id="3.30.70.270">
    <property type="match status" value="2"/>
</dbReference>
<dbReference type="Pfam" id="PF00078">
    <property type="entry name" value="RVT_1"/>
    <property type="match status" value="1"/>
</dbReference>
<dbReference type="OrthoDB" id="8057740at2759"/>
<evidence type="ECO:0000256" key="5">
    <source>
        <dbReference type="ARBA" id="ARBA00022759"/>
    </source>
</evidence>
<proteinExistence type="evidence at transcript level"/>
<dbReference type="AlphaFoldDB" id="W8AD09"/>
<evidence type="ECO:0000256" key="4">
    <source>
        <dbReference type="ARBA" id="ARBA00022722"/>
    </source>
</evidence>
<dbReference type="EC" id="2.7.7.49" evidence="1"/>
<evidence type="ECO:0000256" key="2">
    <source>
        <dbReference type="ARBA" id="ARBA00022679"/>
    </source>
</evidence>
<name>W8AD09_CERCA</name>
<dbReference type="FunFam" id="3.30.70.270:FF:000020">
    <property type="entry name" value="Transposon Tf2-6 polyprotein-like Protein"/>
    <property type="match status" value="1"/>
</dbReference>
<dbReference type="SUPFAM" id="SSF56672">
    <property type="entry name" value="DNA/RNA polymerases"/>
    <property type="match status" value="1"/>
</dbReference>
<dbReference type="InterPro" id="IPR041588">
    <property type="entry name" value="Integrase_H2C2"/>
</dbReference>
<evidence type="ECO:0000256" key="6">
    <source>
        <dbReference type="ARBA" id="ARBA00022801"/>
    </source>
</evidence>
<keyword evidence="6" id="KW-0378">Hydrolase</keyword>
<dbReference type="PANTHER" id="PTHR37984:SF5">
    <property type="entry name" value="PROTEIN NYNRIN-LIKE"/>
    <property type="match status" value="1"/>
</dbReference>
<dbReference type="FunFam" id="1.10.340.70:FF:000001">
    <property type="entry name" value="Retrovirus-related Pol polyprotein from transposon gypsy-like Protein"/>
    <property type="match status" value="1"/>
</dbReference>
<dbReference type="CDD" id="cd01647">
    <property type="entry name" value="RT_LTR"/>
    <property type="match status" value="1"/>
</dbReference>
<organism evidence="9">
    <name type="scientific">Ceratitis capitata</name>
    <name type="common">Mediterranean fruit fly</name>
    <name type="synonym">Tephritis capitata</name>
    <dbReference type="NCBI Taxonomy" id="7213"/>
    <lineage>
        <taxon>Eukaryota</taxon>
        <taxon>Metazoa</taxon>
        <taxon>Ecdysozoa</taxon>
        <taxon>Arthropoda</taxon>
        <taxon>Hexapoda</taxon>
        <taxon>Insecta</taxon>
        <taxon>Pterygota</taxon>
        <taxon>Neoptera</taxon>
        <taxon>Endopterygota</taxon>
        <taxon>Diptera</taxon>
        <taxon>Brachycera</taxon>
        <taxon>Muscomorpha</taxon>
        <taxon>Tephritoidea</taxon>
        <taxon>Tephritidae</taxon>
        <taxon>Ceratitis</taxon>
        <taxon>Ceratitis</taxon>
    </lineage>
</organism>
<dbReference type="Gene3D" id="1.10.340.70">
    <property type="match status" value="1"/>
</dbReference>
<evidence type="ECO:0000313" key="9">
    <source>
        <dbReference type="EMBL" id="JAB85865.1"/>
    </source>
</evidence>
<accession>W8AD09</accession>
<reference evidence="9" key="2">
    <citation type="journal article" date="2014" name="BMC Genomics">
        <title>A genomic perspective to assessing quality of mass-reared SIT flies used in Mediterranean fruit fly (Ceratitis capitata) eradication in California.</title>
        <authorList>
            <person name="Calla B."/>
            <person name="Hall B."/>
            <person name="Hou S."/>
            <person name="Geib S.M."/>
        </authorList>
    </citation>
    <scope>NUCLEOTIDE SEQUENCE</scope>
</reference>